<name>A0A9D4KH68_DREPO</name>
<keyword evidence="2" id="KW-1185">Reference proteome</keyword>
<gene>
    <name evidence="1" type="ORF">DPMN_113018</name>
</gene>
<reference evidence="1" key="2">
    <citation type="submission" date="2020-11" db="EMBL/GenBank/DDBJ databases">
        <authorList>
            <person name="McCartney M.A."/>
            <person name="Auch B."/>
            <person name="Kono T."/>
            <person name="Mallez S."/>
            <person name="Becker A."/>
            <person name="Gohl D.M."/>
            <person name="Silverstein K.A.T."/>
            <person name="Koren S."/>
            <person name="Bechman K.B."/>
            <person name="Herman A."/>
            <person name="Abrahante J.E."/>
            <person name="Garbe J."/>
        </authorList>
    </citation>
    <scope>NUCLEOTIDE SEQUENCE</scope>
    <source>
        <strain evidence="1">Duluth1</strain>
        <tissue evidence="1">Whole animal</tissue>
    </source>
</reference>
<dbReference type="AlphaFoldDB" id="A0A9D4KH68"/>
<protein>
    <submittedName>
        <fullName evidence="1">Uncharacterized protein</fullName>
    </submittedName>
</protein>
<organism evidence="1 2">
    <name type="scientific">Dreissena polymorpha</name>
    <name type="common">Zebra mussel</name>
    <name type="synonym">Mytilus polymorpha</name>
    <dbReference type="NCBI Taxonomy" id="45954"/>
    <lineage>
        <taxon>Eukaryota</taxon>
        <taxon>Metazoa</taxon>
        <taxon>Spiralia</taxon>
        <taxon>Lophotrochozoa</taxon>
        <taxon>Mollusca</taxon>
        <taxon>Bivalvia</taxon>
        <taxon>Autobranchia</taxon>
        <taxon>Heteroconchia</taxon>
        <taxon>Euheterodonta</taxon>
        <taxon>Imparidentia</taxon>
        <taxon>Neoheterodontei</taxon>
        <taxon>Myida</taxon>
        <taxon>Dreissenoidea</taxon>
        <taxon>Dreissenidae</taxon>
        <taxon>Dreissena</taxon>
    </lineage>
</organism>
<sequence length="62" mass="6817">MVRAVDAAVTEICSDDHCSSRVNVCPRVVTVNKHGSFARIPIKLFNMSSKPVTVPERAMICE</sequence>
<evidence type="ECO:0000313" key="2">
    <source>
        <dbReference type="Proteomes" id="UP000828390"/>
    </source>
</evidence>
<reference evidence="1" key="1">
    <citation type="journal article" date="2019" name="bioRxiv">
        <title>The Genome of the Zebra Mussel, Dreissena polymorpha: A Resource for Invasive Species Research.</title>
        <authorList>
            <person name="McCartney M.A."/>
            <person name="Auch B."/>
            <person name="Kono T."/>
            <person name="Mallez S."/>
            <person name="Zhang Y."/>
            <person name="Obille A."/>
            <person name="Becker A."/>
            <person name="Abrahante J.E."/>
            <person name="Garbe J."/>
            <person name="Badalamenti J.P."/>
            <person name="Herman A."/>
            <person name="Mangelson H."/>
            <person name="Liachko I."/>
            <person name="Sullivan S."/>
            <person name="Sone E.D."/>
            <person name="Koren S."/>
            <person name="Silverstein K.A.T."/>
            <person name="Beckman K.B."/>
            <person name="Gohl D.M."/>
        </authorList>
    </citation>
    <scope>NUCLEOTIDE SEQUENCE</scope>
    <source>
        <strain evidence="1">Duluth1</strain>
        <tissue evidence="1">Whole animal</tissue>
    </source>
</reference>
<dbReference type="EMBL" id="JAIWYP010000004">
    <property type="protein sequence ID" value="KAH3839586.1"/>
    <property type="molecule type" value="Genomic_DNA"/>
</dbReference>
<accession>A0A9D4KH68</accession>
<evidence type="ECO:0000313" key="1">
    <source>
        <dbReference type="EMBL" id="KAH3839586.1"/>
    </source>
</evidence>
<proteinExistence type="predicted"/>
<comment type="caution">
    <text evidence="1">The sequence shown here is derived from an EMBL/GenBank/DDBJ whole genome shotgun (WGS) entry which is preliminary data.</text>
</comment>
<dbReference type="Proteomes" id="UP000828390">
    <property type="component" value="Unassembled WGS sequence"/>
</dbReference>